<proteinExistence type="predicted"/>
<evidence type="ECO:0000256" key="2">
    <source>
        <dbReference type="ARBA" id="ARBA00022475"/>
    </source>
</evidence>
<feature type="transmembrane region" description="Helical" evidence="7">
    <location>
        <begin position="73"/>
        <end position="97"/>
    </location>
</feature>
<feature type="transmembrane region" description="Helical" evidence="7">
    <location>
        <begin position="35"/>
        <end position="53"/>
    </location>
</feature>
<evidence type="ECO:0000256" key="6">
    <source>
        <dbReference type="SAM" id="MobiDB-lite"/>
    </source>
</evidence>
<keyword evidence="4 7" id="KW-1133">Transmembrane helix</keyword>
<reference evidence="8" key="1">
    <citation type="submission" date="2022-12" db="EMBL/GenBank/DDBJ databases">
        <title>Paraconexibacter alkalitolerans sp. nov. and Baekduia alba sp. nov., isolated from soil and emended description of the genera Paraconexibacter (Chun et al., 2020) and Baekduia (An et al., 2020).</title>
        <authorList>
            <person name="Vieira S."/>
            <person name="Huber K.J."/>
            <person name="Geppert A."/>
            <person name="Wolf J."/>
            <person name="Neumann-Schaal M."/>
            <person name="Muesken M."/>
            <person name="Overmann J."/>
        </authorList>
    </citation>
    <scope>NUCLEOTIDE SEQUENCE</scope>
    <source>
        <strain evidence="8">AEG42_29</strain>
    </source>
</reference>
<evidence type="ECO:0000256" key="3">
    <source>
        <dbReference type="ARBA" id="ARBA00022692"/>
    </source>
</evidence>
<evidence type="ECO:0000313" key="8">
    <source>
        <dbReference type="EMBL" id="XAY06565.1"/>
    </source>
</evidence>
<dbReference type="RefSeq" id="WP_354697795.1">
    <property type="nucleotide sequence ID" value="NZ_CP114014.1"/>
</dbReference>
<keyword evidence="5 7" id="KW-0472">Membrane</keyword>
<evidence type="ECO:0000256" key="7">
    <source>
        <dbReference type="SAM" id="Phobius"/>
    </source>
</evidence>
<dbReference type="InterPro" id="IPR022791">
    <property type="entry name" value="L-PG_synthase/AglD"/>
</dbReference>
<evidence type="ECO:0000256" key="4">
    <source>
        <dbReference type="ARBA" id="ARBA00022989"/>
    </source>
</evidence>
<dbReference type="GO" id="GO:0005886">
    <property type="term" value="C:plasma membrane"/>
    <property type="evidence" value="ECO:0007669"/>
    <property type="project" value="UniProtKB-SubCell"/>
</dbReference>
<dbReference type="PANTHER" id="PTHR39087">
    <property type="entry name" value="UPF0104 MEMBRANE PROTEIN MJ1595"/>
    <property type="match status" value="1"/>
</dbReference>
<protein>
    <recommendedName>
        <fullName evidence="9">Flippase-like domain-containing protein</fullName>
    </recommendedName>
</protein>
<gene>
    <name evidence="8" type="ORF">DSM112329_03439</name>
</gene>
<feature type="transmembrane region" description="Helical" evidence="7">
    <location>
        <begin position="109"/>
        <end position="132"/>
    </location>
</feature>
<keyword evidence="3 7" id="KW-0812">Transmembrane</keyword>
<evidence type="ECO:0000256" key="1">
    <source>
        <dbReference type="ARBA" id="ARBA00004651"/>
    </source>
</evidence>
<name>A0AAU7AXX1_9ACTN</name>
<evidence type="ECO:0000256" key="5">
    <source>
        <dbReference type="ARBA" id="ARBA00023136"/>
    </source>
</evidence>
<evidence type="ECO:0008006" key="9">
    <source>
        <dbReference type="Google" id="ProtNLM"/>
    </source>
</evidence>
<dbReference type="NCBIfam" id="TIGR00374">
    <property type="entry name" value="flippase-like domain"/>
    <property type="match status" value="1"/>
</dbReference>
<dbReference type="AlphaFoldDB" id="A0AAU7AXX1"/>
<feature type="transmembrane region" description="Helical" evidence="7">
    <location>
        <begin position="287"/>
        <end position="320"/>
    </location>
</feature>
<keyword evidence="2" id="KW-1003">Cell membrane</keyword>
<sequence length="374" mass="40239">MTGDTAPPQVDEQRSAADDDLDEAMPKMQMTRDRALLLGLFIVSVIAFLYFVLPELSDVNAGLGNLKDADPVWIALALVFQILAMASYVMIFQGIHVPPNSVITYRESYLITMAGLAATRLFAAGGAGGVALTAWALRRSGMPRREVAERMIAFLVLLYGVYMAALLVGGLGLYFHVFPGEDSFALTLVPAILAAVAILIMLAIGLVPDDLERRLDSYKPKNAQVAAFVRRLATGPASLSGGVRFALQSLRRPDLAMVGTISWWAFNILVLYAAFQAVGEAPTVAALVMGYFIGLLGNLLPLPGGVGGVDAGMVGAFIAFGVDESTAFQGVLIYRVFAFWLPSIPGAIAYFQLRHTVNRWKEQRLAEKALQPAV</sequence>
<dbReference type="PANTHER" id="PTHR39087:SF2">
    <property type="entry name" value="UPF0104 MEMBRANE PROTEIN MJ1595"/>
    <property type="match status" value="1"/>
</dbReference>
<feature type="transmembrane region" description="Helical" evidence="7">
    <location>
        <begin position="152"/>
        <end position="177"/>
    </location>
</feature>
<dbReference type="EMBL" id="CP114014">
    <property type="protein sequence ID" value="XAY06565.1"/>
    <property type="molecule type" value="Genomic_DNA"/>
</dbReference>
<feature type="region of interest" description="Disordered" evidence="6">
    <location>
        <begin position="1"/>
        <end position="22"/>
    </location>
</feature>
<comment type="subcellular location">
    <subcellularLocation>
        <location evidence="1">Cell membrane</location>
        <topology evidence="1">Multi-pass membrane protein</topology>
    </subcellularLocation>
</comment>
<feature type="transmembrane region" description="Helical" evidence="7">
    <location>
        <begin position="184"/>
        <end position="207"/>
    </location>
</feature>
<dbReference type="Pfam" id="PF03706">
    <property type="entry name" value="LPG_synthase_TM"/>
    <property type="match status" value="1"/>
</dbReference>
<feature type="transmembrane region" description="Helical" evidence="7">
    <location>
        <begin position="332"/>
        <end position="351"/>
    </location>
</feature>
<organism evidence="8">
    <name type="scientific">Paraconexibacter sp. AEG42_29</name>
    <dbReference type="NCBI Taxonomy" id="2997339"/>
    <lineage>
        <taxon>Bacteria</taxon>
        <taxon>Bacillati</taxon>
        <taxon>Actinomycetota</taxon>
        <taxon>Thermoleophilia</taxon>
        <taxon>Solirubrobacterales</taxon>
        <taxon>Paraconexibacteraceae</taxon>
        <taxon>Paraconexibacter</taxon>
    </lineage>
</organism>
<feature type="transmembrane region" description="Helical" evidence="7">
    <location>
        <begin position="255"/>
        <end position="275"/>
    </location>
</feature>
<accession>A0AAU7AXX1</accession>
<dbReference type="KEGG" id="parq:DSM112329_03439"/>